<protein>
    <submittedName>
        <fullName evidence="1">Uncharacterized protein</fullName>
    </submittedName>
</protein>
<sequence length="58" mass="6512">MLPRTGGLTDCLRCCRLNSRRLVDGPLSWSPMLYLQTSPPPTCLGCSQAEGRRRIMDM</sequence>
<gene>
    <name evidence="1" type="ORF">PXEA_LOCUS5808</name>
</gene>
<keyword evidence="2" id="KW-1185">Reference proteome</keyword>
<comment type="caution">
    <text evidence="1">The sequence shown here is derived from an EMBL/GenBank/DDBJ whole genome shotgun (WGS) entry which is preliminary data.</text>
</comment>
<proteinExistence type="predicted"/>
<dbReference type="Proteomes" id="UP000784294">
    <property type="component" value="Unassembled WGS sequence"/>
</dbReference>
<organism evidence="1 2">
    <name type="scientific">Protopolystoma xenopodis</name>
    <dbReference type="NCBI Taxonomy" id="117903"/>
    <lineage>
        <taxon>Eukaryota</taxon>
        <taxon>Metazoa</taxon>
        <taxon>Spiralia</taxon>
        <taxon>Lophotrochozoa</taxon>
        <taxon>Platyhelminthes</taxon>
        <taxon>Monogenea</taxon>
        <taxon>Polyopisthocotylea</taxon>
        <taxon>Polystomatidea</taxon>
        <taxon>Polystomatidae</taxon>
        <taxon>Protopolystoma</taxon>
    </lineage>
</organism>
<accession>A0A448WI95</accession>
<dbReference type="AlphaFoldDB" id="A0A448WI95"/>
<reference evidence="1" key="1">
    <citation type="submission" date="2018-11" db="EMBL/GenBank/DDBJ databases">
        <authorList>
            <consortium name="Pathogen Informatics"/>
        </authorList>
    </citation>
    <scope>NUCLEOTIDE SEQUENCE</scope>
</reference>
<dbReference type="EMBL" id="CAAALY010014581">
    <property type="protein sequence ID" value="VEL12368.1"/>
    <property type="molecule type" value="Genomic_DNA"/>
</dbReference>
<name>A0A448WI95_9PLAT</name>
<evidence type="ECO:0000313" key="1">
    <source>
        <dbReference type="EMBL" id="VEL12368.1"/>
    </source>
</evidence>
<evidence type="ECO:0000313" key="2">
    <source>
        <dbReference type="Proteomes" id="UP000784294"/>
    </source>
</evidence>